<dbReference type="SUPFAM" id="SSF52425">
    <property type="entry name" value="Cryptochrome/photolyase, N-terminal domain"/>
    <property type="match status" value="1"/>
</dbReference>
<dbReference type="GO" id="GO:0071949">
    <property type="term" value="F:FAD binding"/>
    <property type="evidence" value="ECO:0007669"/>
    <property type="project" value="TreeGrafter"/>
</dbReference>
<dbReference type="PROSITE" id="PS51645">
    <property type="entry name" value="PHR_CRY_ALPHA_BETA"/>
    <property type="match status" value="1"/>
</dbReference>
<dbReference type="HOGENOM" id="CLU_010348_6_2_6"/>
<evidence type="ECO:0000256" key="7">
    <source>
        <dbReference type="RuleBase" id="RU367151"/>
    </source>
</evidence>
<sequence length="447" mass="50717">MSRVLYWFRQDLRLRDNRCFIRACDQADALLPVYILDPAMEQPTRWGFDRIGPHRRVVLGQALRGLDRQLRQRGSGLCLLQGQPVDQLLAMVRQGAIDTVWVEDIAAPQERALVDALKQSLEPLGVSVYTGWQSSLIAPDDLPFAIDRLPDSFTPFRKRVEQAAVCIEHPYPAPDAVPPWPESVPYPTASIDAQFDALCGASTRPAVDARSAFPCDDPDCSVDEIGAQRHLDQYFARGLPHTYKATRNQLIGKDYSSKWSPFLALGVLSARQVYAARQHFEQARGANEGTYWLRFELLWRDYFRFLHLKYGRRLYHARGLAPDRPAPTHDADRFERWKNADTGHAFIDAAMTELSRTGYLSNRMRQVVASYLIHDLGCDWRAGAAWFESQLVDYDVYSNQGNWLYLAGYGTDPRGSRRFNPDKQAQDYDPGGAYRALWLSGTAAMPA</sequence>
<dbReference type="InterPro" id="IPR002081">
    <property type="entry name" value="Cryptochrome/DNA_photolyase_1"/>
</dbReference>
<dbReference type="STRING" id="555778.Hneap_1411"/>
<dbReference type="RefSeq" id="WP_012824279.1">
    <property type="nucleotide sequence ID" value="NC_013422.1"/>
</dbReference>
<feature type="binding site" evidence="6">
    <location>
        <begin position="256"/>
        <end position="260"/>
    </location>
    <ligand>
        <name>FAD</name>
        <dbReference type="ChEBI" id="CHEBI:57692"/>
    </ligand>
</feature>
<dbReference type="OrthoDB" id="9772484at2"/>
<evidence type="ECO:0000256" key="4">
    <source>
        <dbReference type="ARBA" id="ARBA00022827"/>
    </source>
</evidence>
<dbReference type="Pfam" id="PF03441">
    <property type="entry name" value="FAD_binding_7"/>
    <property type="match status" value="1"/>
</dbReference>
<protein>
    <recommendedName>
        <fullName evidence="2 7">Cryptochrome DASH</fullName>
    </recommendedName>
</protein>
<evidence type="ECO:0000256" key="6">
    <source>
        <dbReference type="PIRSR" id="PIRSR602081-1"/>
    </source>
</evidence>
<dbReference type="InterPro" id="IPR005101">
    <property type="entry name" value="Cryptochr/Photolyase_FAD-bd"/>
</dbReference>
<gene>
    <name evidence="9" type="ordered locus">Hneap_1411</name>
</gene>
<feature type="domain" description="Photolyase/cryptochrome alpha/beta" evidence="8">
    <location>
        <begin position="2"/>
        <end position="136"/>
    </location>
</feature>
<comment type="cofactor">
    <cofactor evidence="6 7">
        <name>FAD</name>
        <dbReference type="ChEBI" id="CHEBI:57692"/>
    </cofactor>
    <text evidence="6 7">Binds 1 FAD per subunit.</text>
</comment>
<evidence type="ECO:0000256" key="2">
    <source>
        <dbReference type="ARBA" id="ARBA00017881"/>
    </source>
</evidence>
<dbReference type="KEGG" id="hna:Hneap_1411"/>
<evidence type="ECO:0000256" key="1">
    <source>
        <dbReference type="ARBA" id="ARBA00005862"/>
    </source>
</evidence>
<accession>D0L0M2</accession>
<dbReference type="EMBL" id="CP001801">
    <property type="protein sequence ID" value="ACX96245.1"/>
    <property type="molecule type" value="Genomic_DNA"/>
</dbReference>
<dbReference type="Gene3D" id="1.25.40.80">
    <property type="match status" value="1"/>
</dbReference>
<evidence type="ECO:0000313" key="9">
    <source>
        <dbReference type="EMBL" id="ACX96245.1"/>
    </source>
</evidence>
<evidence type="ECO:0000256" key="5">
    <source>
        <dbReference type="ARBA" id="ARBA00022991"/>
    </source>
</evidence>
<feature type="binding site" evidence="6">
    <location>
        <begin position="296"/>
        <end position="303"/>
    </location>
    <ligand>
        <name>FAD</name>
        <dbReference type="ChEBI" id="CHEBI:57692"/>
    </ligand>
</feature>
<evidence type="ECO:0000256" key="3">
    <source>
        <dbReference type="ARBA" id="ARBA00022630"/>
    </source>
</evidence>
<proteinExistence type="inferred from homology"/>
<dbReference type="Gene3D" id="1.10.579.10">
    <property type="entry name" value="DNA Cyclobutane Dipyrimidine Photolyase, subunit A, domain 3"/>
    <property type="match status" value="1"/>
</dbReference>
<dbReference type="Gene3D" id="3.40.50.620">
    <property type="entry name" value="HUPs"/>
    <property type="match status" value="1"/>
</dbReference>
<name>D0L0M2_HALNC</name>
<evidence type="ECO:0000259" key="8">
    <source>
        <dbReference type="PROSITE" id="PS51645"/>
    </source>
</evidence>
<dbReference type="PANTHER" id="PTHR11455:SF22">
    <property type="entry name" value="CRYPTOCHROME DASH"/>
    <property type="match status" value="1"/>
</dbReference>
<dbReference type="InterPro" id="IPR014133">
    <property type="entry name" value="Cry_DASH"/>
</dbReference>
<dbReference type="GO" id="GO:0000719">
    <property type="term" value="P:photoreactive repair"/>
    <property type="evidence" value="ECO:0007669"/>
    <property type="project" value="TreeGrafter"/>
</dbReference>
<comment type="cofactor">
    <cofactor evidence="7">
        <name>(6R)-5,10-methylene-5,6,7,8-tetrahydrofolate</name>
        <dbReference type="ChEBI" id="CHEBI:15636"/>
    </cofactor>
    <text evidence="7">Binds 1 5,10-methenyltetrahydrofolate (MTHF) per subunit.</text>
</comment>
<dbReference type="InterPro" id="IPR036155">
    <property type="entry name" value="Crypto/Photolyase_N_sf"/>
</dbReference>
<feature type="binding site" evidence="6">
    <location>
        <position position="243"/>
    </location>
    <ligand>
        <name>FAD</name>
        <dbReference type="ChEBI" id="CHEBI:57692"/>
    </ligand>
</feature>
<keyword evidence="5 7" id="KW-0157">Chromophore</keyword>
<dbReference type="Pfam" id="PF00875">
    <property type="entry name" value="DNA_photolyase"/>
    <property type="match status" value="1"/>
</dbReference>
<dbReference type="GO" id="GO:0003904">
    <property type="term" value="F:deoxyribodipyrimidine photo-lyase activity"/>
    <property type="evidence" value="ECO:0007669"/>
    <property type="project" value="TreeGrafter"/>
</dbReference>
<dbReference type="eggNOG" id="COG0415">
    <property type="taxonomic scope" value="Bacteria"/>
</dbReference>
<feature type="binding site" evidence="6">
    <location>
        <begin position="393"/>
        <end position="395"/>
    </location>
    <ligand>
        <name>FAD</name>
        <dbReference type="ChEBI" id="CHEBI:57692"/>
    </ligand>
</feature>
<keyword evidence="9" id="KW-0456">Lyase</keyword>
<comment type="similarity">
    <text evidence="1 7">Belongs to the DNA photolyase class-1 family.</text>
</comment>
<keyword evidence="10" id="KW-1185">Reference proteome</keyword>
<dbReference type="InterPro" id="IPR036134">
    <property type="entry name" value="Crypto/Photolyase_FAD-like_sf"/>
</dbReference>
<keyword evidence="4 6" id="KW-0274">FAD</keyword>
<dbReference type="NCBIfam" id="TIGR02765">
    <property type="entry name" value="crypto_DASH"/>
    <property type="match status" value="1"/>
</dbReference>
<reference evidence="9 10" key="1">
    <citation type="submission" date="2009-10" db="EMBL/GenBank/DDBJ databases">
        <title>Complete sequence of Halothiobacillus neapolitanus c2.</title>
        <authorList>
            <consortium name="US DOE Joint Genome Institute"/>
            <person name="Lucas S."/>
            <person name="Copeland A."/>
            <person name="Lapidus A."/>
            <person name="Glavina del Rio T."/>
            <person name="Tice H."/>
            <person name="Bruce D."/>
            <person name="Goodwin L."/>
            <person name="Pitluck S."/>
            <person name="Davenport K."/>
            <person name="Brettin T."/>
            <person name="Detter J.C."/>
            <person name="Han C."/>
            <person name="Tapia R."/>
            <person name="Larimer F."/>
            <person name="Land M."/>
            <person name="Hauser L."/>
            <person name="Kyrpides N."/>
            <person name="Mikhailova N."/>
            <person name="Kerfeld C."/>
            <person name="Cannon G."/>
            <person name="Heinhort S."/>
        </authorList>
    </citation>
    <scope>NUCLEOTIDE SEQUENCE [LARGE SCALE GENOMIC DNA]</scope>
    <source>
        <strain evidence="10">ATCC 23641 / c2</strain>
    </source>
</reference>
<dbReference type="PRINTS" id="PR00147">
    <property type="entry name" value="DNAPHOTLYASE"/>
</dbReference>
<dbReference type="GO" id="GO:0003677">
    <property type="term" value="F:DNA binding"/>
    <property type="evidence" value="ECO:0007669"/>
    <property type="project" value="TreeGrafter"/>
</dbReference>
<dbReference type="PANTHER" id="PTHR11455">
    <property type="entry name" value="CRYPTOCHROME"/>
    <property type="match status" value="1"/>
</dbReference>
<comment type="function">
    <text evidence="7">May have a photoreceptor function.</text>
</comment>
<evidence type="ECO:0000313" key="10">
    <source>
        <dbReference type="Proteomes" id="UP000009102"/>
    </source>
</evidence>
<dbReference type="InterPro" id="IPR014729">
    <property type="entry name" value="Rossmann-like_a/b/a_fold"/>
</dbReference>
<organism evidence="9 10">
    <name type="scientific">Halothiobacillus neapolitanus (strain ATCC 23641 / DSM 15147 / CIP 104769 / NCIMB 8539 / c2)</name>
    <name type="common">Thiobacillus neapolitanus</name>
    <dbReference type="NCBI Taxonomy" id="555778"/>
    <lineage>
        <taxon>Bacteria</taxon>
        <taxon>Pseudomonadati</taxon>
        <taxon>Pseudomonadota</taxon>
        <taxon>Gammaproteobacteria</taxon>
        <taxon>Chromatiales</taxon>
        <taxon>Halothiobacillaceae</taxon>
        <taxon>Halothiobacillus</taxon>
    </lineage>
</organism>
<dbReference type="InterPro" id="IPR006050">
    <property type="entry name" value="DNA_photolyase_N"/>
</dbReference>
<dbReference type="Proteomes" id="UP000009102">
    <property type="component" value="Chromosome"/>
</dbReference>
<dbReference type="SUPFAM" id="SSF48173">
    <property type="entry name" value="Cryptochrome/photolyase FAD-binding domain"/>
    <property type="match status" value="1"/>
</dbReference>
<dbReference type="AlphaFoldDB" id="D0L0M2"/>
<keyword evidence="3 6" id="KW-0285">Flavoprotein</keyword>